<evidence type="ECO:0000313" key="2">
    <source>
        <dbReference type="Proteomes" id="UP000275846"/>
    </source>
</evidence>
<sequence>MMARVTKNGLVFEAFAVTNGVEQGFVRASTLFSLIFSTILMDIYCDECPWIRIAHRNDGQLLKSQRMQTSTRVSMTTVYDLFFAKDCALNTVTEEDMQRRMDLFTAGCPIY</sequence>
<evidence type="ECO:0000313" key="1">
    <source>
        <dbReference type="EMBL" id="VDM01342.1"/>
    </source>
</evidence>
<dbReference type="EMBL" id="UYSU01039468">
    <property type="protein sequence ID" value="VDM01342.1"/>
    <property type="molecule type" value="Genomic_DNA"/>
</dbReference>
<dbReference type="WBParaSite" id="SSLN_0001551701-mRNA-1">
    <property type="protein sequence ID" value="SSLN_0001551701-mRNA-1"/>
    <property type="gene ID" value="SSLN_0001551701"/>
</dbReference>
<reference evidence="1 2" key="2">
    <citation type="submission" date="2018-11" db="EMBL/GenBank/DDBJ databases">
        <authorList>
            <consortium name="Pathogen Informatics"/>
        </authorList>
    </citation>
    <scope>NUCLEOTIDE SEQUENCE [LARGE SCALE GENOMIC DNA]</scope>
    <source>
        <strain evidence="1 2">NST_G2</strain>
    </source>
</reference>
<dbReference type="Proteomes" id="UP000275846">
    <property type="component" value="Unassembled WGS sequence"/>
</dbReference>
<organism evidence="3">
    <name type="scientific">Schistocephalus solidus</name>
    <name type="common">Tapeworm</name>
    <dbReference type="NCBI Taxonomy" id="70667"/>
    <lineage>
        <taxon>Eukaryota</taxon>
        <taxon>Metazoa</taxon>
        <taxon>Spiralia</taxon>
        <taxon>Lophotrochozoa</taxon>
        <taxon>Platyhelminthes</taxon>
        <taxon>Cestoda</taxon>
        <taxon>Eucestoda</taxon>
        <taxon>Diphyllobothriidea</taxon>
        <taxon>Diphyllobothriidae</taxon>
        <taxon>Schistocephalus</taxon>
    </lineage>
</organism>
<gene>
    <name evidence="1" type="ORF">SSLN_LOCUS14956</name>
</gene>
<accession>A0A183TEQ8</accession>
<reference evidence="3" key="1">
    <citation type="submission" date="2016-06" db="UniProtKB">
        <authorList>
            <consortium name="WormBaseParasite"/>
        </authorList>
    </citation>
    <scope>IDENTIFICATION</scope>
</reference>
<evidence type="ECO:0000313" key="3">
    <source>
        <dbReference type="WBParaSite" id="SSLN_0001551701-mRNA-1"/>
    </source>
</evidence>
<keyword evidence="2" id="KW-1185">Reference proteome</keyword>
<protein>
    <submittedName>
        <fullName evidence="3">Reverse transcriptase domain-containing protein</fullName>
    </submittedName>
</protein>
<dbReference type="AlphaFoldDB" id="A0A183TEQ8"/>
<name>A0A183TEQ8_SCHSO</name>
<dbReference type="OrthoDB" id="425681at2759"/>
<proteinExistence type="predicted"/>